<dbReference type="PANTHER" id="PTHR48094">
    <property type="entry name" value="PROTEIN/NUCLEIC ACID DEGLYCASE DJ-1-RELATED"/>
    <property type="match status" value="1"/>
</dbReference>
<dbReference type="Gene3D" id="3.40.50.880">
    <property type="match status" value="1"/>
</dbReference>
<gene>
    <name evidence="2" type="ORF">BUTYVIB_02517</name>
</gene>
<name>D4S338_9FIRM</name>
<dbReference type="CDD" id="cd03135">
    <property type="entry name" value="GATase1_DJ-1"/>
    <property type="match status" value="1"/>
</dbReference>
<dbReference type="SUPFAM" id="SSF52317">
    <property type="entry name" value="Class I glutamine amidotransferase-like"/>
    <property type="match status" value="1"/>
</dbReference>
<dbReference type="eggNOG" id="COG0693">
    <property type="taxonomic scope" value="Bacteria"/>
</dbReference>
<sequence length="182" mass="19625">MKIYAYLADGFETVEALGVIDILRRAKLDVVTVSVGTSKSVMTSHNIEVKADIMFDESDYTDGDMIFLPGGGNGTKNLLAHEGLKKVILDYYDRDKYIAAICAAPSILGHYGLLKGKKATCFPGFESELIGADYRGDGVVVDGKIITARGMGKTIDLGLKLLEILDGNETAVRIGNAIQYLV</sequence>
<dbReference type="PANTHER" id="PTHR48094:SF12">
    <property type="entry name" value="PARKINSON DISEASE PROTEIN 7 HOMOLOG"/>
    <property type="match status" value="1"/>
</dbReference>
<dbReference type="InterPro" id="IPR050325">
    <property type="entry name" value="Prot/Nucl_acid_deglycase"/>
</dbReference>
<proteinExistence type="predicted"/>
<dbReference type="GeneID" id="98919039"/>
<dbReference type="STRING" id="45851.BHV86_03710"/>
<evidence type="ECO:0000313" key="3">
    <source>
        <dbReference type="Proteomes" id="UP000006238"/>
    </source>
</evidence>
<comment type="caution">
    <text evidence="2">The sequence shown here is derived from an EMBL/GenBank/DDBJ whole genome shotgun (WGS) entry which is preliminary data.</text>
</comment>
<evidence type="ECO:0000259" key="1">
    <source>
        <dbReference type="Pfam" id="PF01965"/>
    </source>
</evidence>
<accession>D4S338</accession>
<dbReference type="AlphaFoldDB" id="D4S338"/>
<dbReference type="Pfam" id="PF01965">
    <property type="entry name" value="DJ-1_PfpI"/>
    <property type="match status" value="1"/>
</dbReference>
<dbReference type="InterPro" id="IPR029062">
    <property type="entry name" value="Class_I_gatase-like"/>
</dbReference>
<reference evidence="2 3" key="1">
    <citation type="submission" date="2010-02" db="EMBL/GenBank/DDBJ databases">
        <authorList>
            <person name="Weinstock G."/>
            <person name="Sodergren E."/>
            <person name="Clifton S."/>
            <person name="Fulton L."/>
            <person name="Fulton B."/>
            <person name="Courtney L."/>
            <person name="Fronick C."/>
            <person name="Harrison M."/>
            <person name="Strong C."/>
            <person name="Farmer C."/>
            <person name="Delahaunty K."/>
            <person name="Markovic C."/>
            <person name="Hall O."/>
            <person name="Minx P."/>
            <person name="Tomlinson C."/>
            <person name="Mitreva M."/>
            <person name="Nelson J."/>
            <person name="Hou S."/>
            <person name="Wollam A."/>
            <person name="Pepin K.H."/>
            <person name="Johnson M."/>
            <person name="Bhonagiri V."/>
            <person name="Zhang X."/>
            <person name="Suruliraj S."/>
            <person name="Warren W."/>
            <person name="Chinwalla A."/>
            <person name="Mardis E.R."/>
            <person name="Wilson R.K."/>
        </authorList>
    </citation>
    <scope>NUCLEOTIDE SEQUENCE [LARGE SCALE GENOMIC DNA]</scope>
    <source>
        <strain evidence="2 3">DSM 2876</strain>
    </source>
</reference>
<organism evidence="2 3">
    <name type="scientific">Eshraghiella crossota DSM 2876</name>
    <dbReference type="NCBI Taxonomy" id="511680"/>
    <lineage>
        <taxon>Bacteria</taxon>
        <taxon>Bacillati</taxon>
        <taxon>Bacillota</taxon>
        <taxon>Clostridia</taxon>
        <taxon>Lachnospirales</taxon>
        <taxon>Lachnospiraceae</taxon>
        <taxon>Eshraghiella</taxon>
    </lineage>
</organism>
<feature type="domain" description="DJ-1/PfpI" evidence="1">
    <location>
        <begin position="1"/>
        <end position="163"/>
    </location>
</feature>
<dbReference type="InterPro" id="IPR006287">
    <property type="entry name" value="DJ-1"/>
</dbReference>
<protein>
    <submittedName>
        <fullName evidence="2">DJ-1 family protein</fullName>
    </submittedName>
</protein>
<dbReference type="GO" id="GO:0005737">
    <property type="term" value="C:cytoplasm"/>
    <property type="evidence" value="ECO:0007669"/>
    <property type="project" value="TreeGrafter"/>
</dbReference>
<dbReference type="Proteomes" id="UP000006238">
    <property type="component" value="Unassembled WGS sequence"/>
</dbReference>
<dbReference type="RefSeq" id="WP_005604745.1">
    <property type="nucleotide sequence ID" value="NZ_GG663526.1"/>
</dbReference>
<evidence type="ECO:0000313" key="2">
    <source>
        <dbReference type="EMBL" id="EFF67319.1"/>
    </source>
</evidence>
<dbReference type="NCBIfam" id="TIGR01383">
    <property type="entry name" value="not_thiJ"/>
    <property type="match status" value="1"/>
</dbReference>
<dbReference type="EMBL" id="ABWN01000043">
    <property type="protein sequence ID" value="EFF67319.1"/>
    <property type="molecule type" value="Genomic_DNA"/>
</dbReference>
<dbReference type="HOGENOM" id="CLU_000445_44_2_9"/>
<keyword evidence="3" id="KW-1185">Reference proteome</keyword>
<dbReference type="InterPro" id="IPR002818">
    <property type="entry name" value="DJ-1/PfpI"/>
</dbReference>